<evidence type="ECO:0000313" key="2">
    <source>
        <dbReference type="EMBL" id="BES94750.1"/>
    </source>
</evidence>
<evidence type="ECO:0000313" key="3">
    <source>
        <dbReference type="Proteomes" id="UP001307889"/>
    </source>
</evidence>
<dbReference type="PANTHER" id="PTHR10174">
    <property type="entry name" value="ALPHA-TOCOPHEROL TRANSFER PROTEIN-RELATED"/>
    <property type="match status" value="1"/>
</dbReference>
<dbReference type="PROSITE" id="PS50191">
    <property type="entry name" value="CRAL_TRIO"/>
    <property type="match status" value="1"/>
</dbReference>
<dbReference type="PANTHER" id="PTHR10174:SF222">
    <property type="entry name" value="GH10083P-RELATED"/>
    <property type="match status" value="1"/>
</dbReference>
<name>A0ABN7ARA4_9HEMI</name>
<dbReference type="InterPro" id="IPR001251">
    <property type="entry name" value="CRAL-TRIO_dom"/>
</dbReference>
<dbReference type="SMART" id="SM00516">
    <property type="entry name" value="SEC14"/>
    <property type="match status" value="1"/>
</dbReference>
<dbReference type="InterPro" id="IPR036865">
    <property type="entry name" value="CRAL-TRIO_dom_sf"/>
</dbReference>
<reference evidence="2 3" key="1">
    <citation type="submission" date="2023-09" db="EMBL/GenBank/DDBJ databases">
        <title>Nesidiocoris tenuis whole genome shotgun sequence.</title>
        <authorList>
            <person name="Shibata T."/>
            <person name="Shimoda M."/>
            <person name="Kobayashi T."/>
            <person name="Uehara T."/>
        </authorList>
    </citation>
    <scope>NUCLEOTIDE SEQUENCE [LARGE SCALE GENOMIC DNA]</scope>
    <source>
        <strain evidence="2 3">Japan</strain>
    </source>
</reference>
<organism evidence="2 3">
    <name type="scientific">Nesidiocoris tenuis</name>
    <dbReference type="NCBI Taxonomy" id="355587"/>
    <lineage>
        <taxon>Eukaryota</taxon>
        <taxon>Metazoa</taxon>
        <taxon>Ecdysozoa</taxon>
        <taxon>Arthropoda</taxon>
        <taxon>Hexapoda</taxon>
        <taxon>Insecta</taxon>
        <taxon>Pterygota</taxon>
        <taxon>Neoptera</taxon>
        <taxon>Paraneoptera</taxon>
        <taxon>Hemiptera</taxon>
        <taxon>Heteroptera</taxon>
        <taxon>Panheteroptera</taxon>
        <taxon>Cimicomorpha</taxon>
        <taxon>Miridae</taxon>
        <taxon>Dicyphina</taxon>
        <taxon>Nesidiocoris</taxon>
    </lineage>
</organism>
<accession>A0ABN7ARA4</accession>
<dbReference type="Pfam" id="PF00650">
    <property type="entry name" value="CRAL_TRIO"/>
    <property type="match status" value="1"/>
</dbReference>
<sequence length="312" mass="35684">MGAIKENPLHRAKAAQKLHEKFGITADGLAQDIEHLKNWMAKQPHFPNTDHLNLDLWLENQIIIAKNSLERAKLNIDRYFTARTFVPDVFEGRDMLSDGIRQTFDNVTISYLPGLTSKLLRVSIFRIESPDAEHFHFDNIIKRCLMAMEYFLKVGFDFAGFYVVLDLQNFRLNHLSRINVSFLRSMSVAIKAYPVSFSAINILNAPTFLEKALALFKPFISAKLYNRVVLLKDIEELQSLIGDIPLPSDYSGTGISQKENSDMMKRELTDNRDYILRTDQAATIESKRLNKSISCSSFEPVLNGSFRKLCID</sequence>
<feature type="domain" description="CRAL-TRIO" evidence="1">
    <location>
        <begin position="153"/>
        <end position="258"/>
    </location>
</feature>
<dbReference type="CDD" id="cd00170">
    <property type="entry name" value="SEC14"/>
    <property type="match status" value="1"/>
</dbReference>
<protein>
    <submittedName>
        <fullName evidence="2">SEC14</fullName>
    </submittedName>
</protein>
<dbReference type="SUPFAM" id="SSF52087">
    <property type="entry name" value="CRAL/TRIO domain"/>
    <property type="match status" value="1"/>
</dbReference>
<keyword evidence="3" id="KW-1185">Reference proteome</keyword>
<proteinExistence type="predicted"/>
<dbReference type="EMBL" id="AP028913">
    <property type="protein sequence ID" value="BES94750.1"/>
    <property type="molecule type" value="Genomic_DNA"/>
</dbReference>
<dbReference type="Proteomes" id="UP001307889">
    <property type="component" value="Chromosome 5"/>
</dbReference>
<evidence type="ECO:0000259" key="1">
    <source>
        <dbReference type="PROSITE" id="PS50191"/>
    </source>
</evidence>
<dbReference type="Gene3D" id="3.40.525.10">
    <property type="entry name" value="CRAL-TRIO lipid binding domain"/>
    <property type="match status" value="1"/>
</dbReference>
<gene>
    <name evidence="2" type="ORF">NTJ_07559</name>
</gene>